<name>A0ABR0U8C4_REHGL</name>
<dbReference type="InterPro" id="IPR005162">
    <property type="entry name" value="Retrotrans_gag_dom"/>
</dbReference>
<feature type="domain" description="Retrotransposon gag" evidence="1">
    <location>
        <begin position="126"/>
        <end position="212"/>
    </location>
</feature>
<keyword evidence="3" id="KW-1185">Reference proteome</keyword>
<protein>
    <recommendedName>
        <fullName evidence="1">Retrotransposon gag domain-containing protein</fullName>
    </recommendedName>
</protein>
<dbReference type="Pfam" id="PF03732">
    <property type="entry name" value="Retrotrans_gag"/>
    <property type="match status" value="1"/>
</dbReference>
<sequence length="213" mass="24694">MPRVVVQTLTYRDAFNNDVEVKSKKNLEKTGTEIVEENNLKQKLEEMNEKLGVMWKEVKKPSINLFFPIESPFVEGIMREEIPSSFKMPQMENYNGTSDPRDHLKNFQARMKLHGEIDAIKCRALSATLRKSARIWFSSLPAESISSFKQLAQEFPNHFVRSKRYKKTSPHLMGVCQKHDESLRNFTQRFKKEVLEIEDLVQSVALATLMNGV</sequence>
<reference evidence="2 3" key="1">
    <citation type="journal article" date="2021" name="Comput. Struct. Biotechnol. J.">
        <title>De novo genome assembly of the potent medicinal plant Rehmannia glutinosa using nanopore technology.</title>
        <authorList>
            <person name="Ma L."/>
            <person name="Dong C."/>
            <person name="Song C."/>
            <person name="Wang X."/>
            <person name="Zheng X."/>
            <person name="Niu Y."/>
            <person name="Chen S."/>
            <person name="Feng W."/>
        </authorList>
    </citation>
    <scope>NUCLEOTIDE SEQUENCE [LARGE SCALE GENOMIC DNA]</scope>
    <source>
        <strain evidence="2">DH-2019</strain>
    </source>
</reference>
<dbReference type="Proteomes" id="UP001318860">
    <property type="component" value="Unassembled WGS sequence"/>
</dbReference>
<gene>
    <name evidence="2" type="ORF">DH2020_047483</name>
</gene>
<comment type="caution">
    <text evidence="2">The sequence shown here is derived from an EMBL/GenBank/DDBJ whole genome shotgun (WGS) entry which is preliminary data.</text>
</comment>
<dbReference type="EMBL" id="JABTTQ020003302">
    <property type="protein sequence ID" value="KAK6118792.1"/>
    <property type="molecule type" value="Genomic_DNA"/>
</dbReference>
<organism evidence="2 3">
    <name type="scientific">Rehmannia glutinosa</name>
    <name type="common">Chinese foxglove</name>
    <dbReference type="NCBI Taxonomy" id="99300"/>
    <lineage>
        <taxon>Eukaryota</taxon>
        <taxon>Viridiplantae</taxon>
        <taxon>Streptophyta</taxon>
        <taxon>Embryophyta</taxon>
        <taxon>Tracheophyta</taxon>
        <taxon>Spermatophyta</taxon>
        <taxon>Magnoliopsida</taxon>
        <taxon>eudicotyledons</taxon>
        <taxon>Gunneridae</taxon>
        <taxon>Pentapetalae</taxon>
        <taxon>asterids</taxon>
        <taxon>lamiids</taxon>
        <taxon>Lamiales</taxon>
        <taxon>Orobanchaceae</taxon>
        <taxon>Rehmannieae</taxon>
        <taxon>Rehmannia</taxon>
    </lineage>
</organism>
<evidence type="ECO:0000313" key="3">
    <source>
        <dbReference type="Proteomes" id="UP001318860"/>
    </source>
</evidence>
<dbReference type="PANTHER" id="PTHR33223">
    <property type="entry name" value="CCHC-TYPE DOMAIN-CONTAINING PROTEIN"/>
    <property type="match status" value="1"/>
</dbReference>
<evidence type="ECO:0000313" key="2">
    <source>
        <dbReference type="EMBL" id="KAK6118792.1"/>
    </source>
</evidence>
<accession>A0ABR0U8C4</accession>
<proteinExistence type="predicted"/>
<evidence type="ECO:0000259" key="1">
    <source>
        <dbReference type="Pfam" id="PF03732"/>
    </source>
</evidence>
<dbReference type="PANTHER" id="PTHR33223:SF10">
    <property type="entry name" value="AMINOTRANSFERASE-LIKE PLANT MOBILE DOMAIN-CONTAINING PROTEIN"/>
    <property type="match status" value="1"/>
</dbReference>